<dbReference type="OrthoDB" id="9799090at2"/>
<feature type="transmembrane region" description="Helical" evidence="8">
    <location>
        <begin position="49"/>
        <end position="68"/>
    </location>
</feature>
<comment type="subcellular location">
    <subcellularLocation>
        <location evidence="1">Membrane</location>
        <topology evidence="1">Multi-pass membrane protein</topology>
    </subcellularLocation>
</comment>
<keyword evidence="7 10" id="KW-0407">Ion channel</keyword>
<dbReference type="GO" id="GO:0001508">
    <property type="term" value="P:action potential"/>
    <property type="evidence" value="ECO:0007669"/>
    <property type="project" value="TreeGrafter"/>
</dbReference>
<dbReference type="Pfam" id="PF07885">
    <property type="entry name" value="Ion_trans_2"/>
    <property type="match status" value="1"/>
</dbReference>
<evidence type="ECO:0000256" key="1">
    <source>
        <dbReference type="ARBA" id="ARBA00004141"/>
    </source>
</evidence>
<dbReference type="InterPro" id="IPR013099">
    <property type="entry name" value="K_chnl_dom"/>
</dbReference>
<dbReference type="AlphaFoldDB" id="A0A542EEU9"/>
<dbReference type="GO" id="GO:0008076">
    <property type="term" value="C:voltage-gated potassium channel complex"/>
    <property type="evidence" value="ECO:0007669"/>
    <property type="project" value="InterPro"/>
</dbReference>
<dbReference type="Gene3D" id="1.20.5.110">
    <property type="match status" value="1"/>
</dbReference>
<evidence type="ECO:0000256" key="6">
    <source>
        <dbReference type="ARBA" id="ARBA00023136"/>
    </source>
</evidence>
<dbReference type="EMBL" id="VFMO01000001">
    <property type="protein sequence ID" value="TQJ13844.1"/>
    <property type="molecule type" value="Genomic_DNA"/>
</dbReference>
<dbReference type="PANTHER" id="PTHR11537">
    <property type="entry name" value="VOLTAGE-GATED POTASSIUM CHANNEL"/>
    <property type="match status" value="1"/>
</dbReference>
<protein>
    <submittedName>
        <fullName evidence="10">Voltage-gated potassium channel</fullName>
    </submittedName>
</protein>
<dbReference type="InterPro" id="IPR028325">
    <property type="entry name" value="VG_K_chnl"/>
</dbReference>
<keyword evidence="11" id="KW-1185">Reference proteome</keyword>
<evidence type="ECO:0000256" key="5">
    <source>
        <dbReference type="ARBA" id="ARBA00023065"/>
    </source>
</evidence>
<feature type="transmembrane region" description="Helical" evidence="8">
    <location>
        <begin position="180"/>
        <end position="205"/>
    </location>
</feature>
<keyword evidence="2" id="KW-0813">Transport</keyword>
<comment type="caution">
    <text evidence="10">The sequence shown here is derived from an EMBL/GenBank/DDBJ whole genome shotgun (WGS) entry which is preliminary data.</text>
</comment>
<dbReference type="Gene3D" id="1.20.120.350">
    <property type="entry name" value="Voltage-gated potassium channels. Chain C"/>
    <property type="match status" value="1"/>
</dbReference>
<evidence type="ECO:0000313" key="11">
    <source>
        <dbReference type="Proteomes" id="UP000320806"/>
    </source>
</evidence>
<evidence type="ECO:0000256" key="8">
    <source>
        <dbReference type="SAM" id="Phobius"/>
    </source>
</evidence>
<dbReference type="SUPFAM" id="SSF81324">
    <property type="entry name" value="Voltage-gated potassium channels"/>
    <property type="match status" value="1"/>
</dbReference>
<evidence type="ECO:0000256" key="7">
    <source>
        <dbReference type="ARBA" id="ARBA00023303"/>
    </source>
</evidence>
<keyword evidence="5" id="KW-0406">Ion transport</keyword>
<evidence type="ECO:0000313" key="10">
    <source>
        <dbReference type="EMBL" id="TQJ13844.1"/>
    </source>
</evidence>
<evidence type="ECO:0000256" key="4">
    <source>
        <dbReference type="ARBA" id="ARBA00022989"/>
    </source>
</evidence>
<gene>
    <name evidence="10" type="ORF">FB459_1279</name>
</gene>
<accession>A0A542EEU9</accession>
<evidence type="ECO:0000259" key="9">
    <source>
        <dbReference type="Pfam" id="PF07885"/>
    </source>
</evidence>
<feature type="transmembrane region" description="Helical" evidence="8">
    <location>
        <begin position="118"/>
        <end position="137"/>
    </location>
</feature>
<reference evidence="10 11" key="1">
    <citation type="submission" date="2019-06" db="EMBL/GenBank/DDBJ databases">
        <title>Sequencing the genomes of 1000 actinobacteria strains.</title>
        <authorList>
            <person name="Klenk H.-P."/>
        </authorList>
    </citation>
    <scope>NUCLEOTIDE SEQUENCE [LARGE SCALE GENOMIC DNA]</scope>
    <source>
        <strain evidence="10 11">DSM 19828</strain>
    </source>
</reference>
<feature type="domain" description="Potassium channel" evidence="9">
    <location>
        <begin position="138"/>
        <end position="204"/>
    </location>
</feature>
<feature type="transmembrane region" description="Helical" evidence="8">
    <location>
        <begin position="149"/>
        <end position="168"/>
    </location>
</feature>
<keyword evidence="3 8" id="KW-0812">Transmembrane</keyword>
<keyword evidence="6 8" id="KW-0472">Membrane</keyword>
<evidence type="ECO:0000256" key="3">
    <source>
        <dbReference type="ARBA" id="ARBA00022692"/>
    </source>
</evidence>
<name>A0A542EEU9_9MICO</name>
<proteinExistence type="predicted"/>
<dbReference type="Gene3D" id="1.10.287.70">
    <property type="match status" value="1"/>
</dbReference>
<keyword evidence="4 8" id="KW-1133">Transmembrane helix</keyword>
<dbReference type="PANTHER" id="PTHR11537:SF254">
    <property type="entry name" value="POTASSIUM VOLTAGE-GATED CHANNEL PROTEIN SHAB"/>
    <property type="match status" value="1"/>
</dbReference>
<dbReference type="Proteomes" id="UP000320806">
    <property type="component" value="Unassembled WGS sequence"/>
</dbReference>
<dbReference type="InterPro" id="IPR027359">
    <property type="entry name" value="Volt_channel_dom_sf"/>
</dbReference>
<sequence length="245" mass="26858">MSERTGRAERWERATEWPLMAAAVAFLVAYALPILWPDVGATVRAVCEVAQWLAWALFVLDYVVRLLLAQHRGRWVLRHLLDLAVIALPLLRPLRLLRLVTLLNVLNRRASVGLRGRVAVYLAGGSVLLSFVAALAVLDAERLNPDASITSFGDAWWWALTTMTTVGYGDTFPVTTTGRFIAAALMVGGIALLGTVTATLASWLADRVREEEAASDDVLVELRALRREIAELRAGQADSSQARTT</sequence>
<dbReference type="RefSeq" id="WP_141927822.1">
    <property type="nucleotide sequence ID" value="NZ_BAABCI010000002.1"/>
</dbReference>
<evidence type="ECO:0000256" key="2">
    <source>
        <dbReference type="ARBA" id="ARBA00022448"/>
    </source>
</evidence>
<feature type="transmembrane region" description="Helical" evidence="8">
    <location>
        <begin position="17"/>
        <end position="37"/>
    </location>
</feature>
<organism evidence="10 11">
    <name type="scientific">Yimella lutea</name>
    <dbReference type="NCBI Taxonomy" id="587872"/>
    <lineage>
        <taxon>Bacteria</taxon>
        <taxon>Bacillati</taxon>
        <taxon>Actinomycetota</taxon>
        <taxon>Actinomycetes</taxon>
        <taxon>Micrococcales</taxon>
        <taxon>Dermacoccaceae</taxon>
        <taxon>Yimella</taxon>
    </lineage>
</organism>
<dbReference type="GO" id="GO:0005249">
    <property type="term" value="F:voltage-gated potassium channel activity"/>
    <property type="evidence" value="ECO:0007669"/>
    <property type="project" value="InterPro"/>
</dbReference>